<dbReference type="SUPFAM" id="SSF69593">
    <property type="entry name" value="Glycerol-3-phosphate (1)-acyltransferase"/>
    <property type="match status" value="1"/>
</dbReference>
<keyword evidence="4" id="KW-0444">Lipid biosynthesis</keyword>
<evidence type="ECO:0000256" key="2">
    <source>
        <dbReference type="ARBA" id="ARBA00022679"/>
    </source>
</evidence>
<keyword evidence="3 4" id="KW-0012">Acyltransferase</keyword>
<dbReference type="RefSeq" id="WP_091975651.1">
    <property type="nucleotide sequence ID" value="NZ_FODF01000008.1"/>
</dbReference>
<dbReference type="InterPro" id="IPR004552">
    <property type="entry name" value="AGP_acyltrans"/>
</dbReference>
<accession>A0A1H8IIZ3</accession>
<dbReference type="GO" id="GO:0006654">
    <property type="term" value="P:phosphatidic acid biosynthetic process"/>
    <property type="evidence" value="ECO:0007669"/>
    <property type="project" value="TreeGrafter"/>
</dbReference>
<proteinExistence type="inferred from homology"/>
<dbReference type="SMART" id="SM00563">
    <property type="entry name" value="PlsC"/>
    <property type="match status" value="1"/>
</dbReference>
<dbReference type="GO" id="GO:0003841">
    <property type="term" value="F:1-acylglycerol-3-phosphate O-acyltransferase activity"/>
    <property type="evidence" value="ECO:0007669"/>
    <property type="project" value="UniProtKB-UniRule"/>
</dbReference>
<dbReference type="CDD" id="cd07989">
    <property type="entry name" value="LPLAT_AGPAT-like"/>
    <property type="match status" value="1"/>
</dbReference>
<dbReference type="PANTHER" id="PTHR10434">
    <property type="entry name" value="1-ACYL-SN-GLYCEROL-3-PHOSPHATE ACYLTRANSFERASE"/>
    <property type="match status" value="1"/>
</dbReference>
<protein>
    <recommendedName>
        <fullName evidence="4">1-acyl-sn-glycerol-3-phosphate acyltransferase</fullName>
        <ecNumber evidence="4">2.3.1.51</ecNumber>
    </recommendedName>
</protein>
<keyword evidence="4" id="KW-1208">Phospholipid metabolism</keyword>
<reference evidence="6 7" key="1">
    <citation type="submission" date="2016-10" db="EMBL/GenBank/DDBJ databases">
        <authorList>
            <person name="de Groot N.N."/>
        </authorList>
    </citation>
    <scope>NUCLEOTIDE SEQUENCE [LARGE SCALE GENOMIC DNA]</scope>
    <source>
        <strain evidence="6 7">Calf135</strain>
    </source>
</reference>
<dbReference type="Pfam" id="PF01553">
    <property type="entry name" value="Acyltransferase"/>
    <property type="match status" value="1"/>
</dbReference>
<evidence type="ECO:0000313" key="7">
    <source>
        <dbReference type="Proteomes" id="UP000199512"/>
    </source>
</evidence>
<dbReference type="Proteomes" id="UP000199512">
    <property type="component" value="Unassembled WGS sequence"/>
</dbReference>
<name>A0A1H8IIZ3_9FIRM</name>
<gene>
    <name evidence="6" type="ORF">SAMN05216454_10839</name>
</gene>
<evidence type="ECO:0000256" key="3">
    <source>
        <dbReference type="ARBA" id="ARBA00023315"/>
    </source>
</evidence>
<feature type="domain" description="Phospholipid/glycerol acyltransferase" evidence="5">
    <location>
        <begin position="35"/>
        <end position="148"/>
    </location>
</feature>
<keyword evidence="7" id="KW-1185">Reference proteome</keyword>
<sequence>MGFYNFICGLLRFLSKIFYRVEITGQENIPSSGNVIIVANHKSFLDPVFMMIAVRNRRIIPVAKKELFDVPILKHILKKLEVIPIDRANPGLSTIREILKQIKSGRILGIFPEGTRSSMDKFLPAKPGVGLFAAKTKSQIIPMSIVTKYRVFSKVKIVIGEAVDMTSYYERKIGKEDYAEMAQTMMDAVEVNYEENKDGIL</sequence>
<dbReference type="EC" id="2.3.1.51" evidence="4"/>
<comment type="similarity">
    <text evidence="1 4">Belongs to the 1-acyl-sn-glycerol-3-phosphate acyltransferase family.</text>
</comment>
<comment type="domain">
    <text evidence="4">The HXXXXD motif is essential for acyltransferase activity and may constitute the binding site for the phosphate moiety of the glycerol-3-phosphate.</text>
</comment>
<organism evidence="6 7">
    <name type="scientific">Peptostreptococcus russellii</name>
    <dbReference type="NCBI Taxonomy" id="215200"/>
    <lineage>
        <taxon>Bacteria</taxon>
        <taxon>Bacillati</taxon>
        <taxon>Bacillota</taxon>
        <taxon>Clostridia</taxon>
        <taxon>Peptostreptococcales</taxon>
        <taxon>Peptostreptococcaceae</taxon>
        <taxon>Peptostreptococcus</taxon>
    </lineage>
</organism>
<dbReference type="NCBIfam" id="TIGR00530">
    <property type="entry name" value="AGP_acyltrn"/>
    <property type="match status" value="1"/>
</dbReference>
<keyword evidence="4" id="KW-0443">Lipid metabolism</keyword>
<evidence type="ECO:0000313" key="6">
    <source>
        <dbReference type="EMBL" id="SEN68484.1"/>
    </source>
</evidence>
<dbReference type="EMBL" id="FODF01000008">
    <property type="protein sequence ID" value="SEN68484.1"/>
    <property type="molecule type" value="Genomic_DNA"/>
</dbReference>
<keyword evidence="2 4" id="KW-0808">Transferase</keyword>
<evidence type="ECO:0000256" key="1">
    <source>
        <dbReference type="ARBA" id="ARBA00008655"/>
    </source>
</evidence>
<dbReference type="OrthoDB" id="9803035at2"/>
<evidence type="ECO:0000256" key="4">
    <source>
        <dbReference type="RuleBase" id="RU361267"/>
    </source>
</evidence>
<dbReference type="STRING" id="215200.SAMN05216454_10839"/>
<dbReference type="GO" id="GO:0016020">
    <property type="term" value="C:membrane"/>
    <property type="evidence" value="ECO:0007669"/>
    <property type="project" value="InterPro"/>
</dbReference>
<keyword evidence="4" id="KW-0594">Phospholipid biosynthesis</keyword>
<evidence type="ECO:0000259" key="5">
    <source>
        <dbReference type="SMART" id="SM00563"/>
    </source>
</evidence>
<dbReference type="AlphaFoldDB" id="A0A1H8IIZ3"/>
<comment type="catalytic activity">
    <reaction evidence="4">
        <text>a 1-acyl-sn-glycero-3-phosphate + an acyl-CoA = a 1,2-diacyl-sn-glycero-3-phosphate + CoA</text>
        <dbReference type="Rhea" id="RHEA:19709"/>
        <dbReference type="ChEBI" id="CHEBI:57287"/>
        <dbReference type="ChEBI" id="CHEBI:57970"/>
        <dbReference type="ChEBI" id="CHEBI:58342"/>
        <dbReference type="ChEBI" id="CHEBI:58608"/>
        <dbReference type="EC" id="2.3.1.51"/>
    </reaction>
</comment>
<dbReference type="PANTHER" id="PTHR10434:SF11">
    <property type="entry name" value="1-ACYL-SN-GLYCEROL-3-PHOSPHATE ACYLTRANSFERASE"/>
    <property type="match status" value="1"/>
</dbReference>
<dbReference type="InterPro" id="IPR002123">
    <property type="entry name" value="Plipid/glycerol_acylTrfase"/>
</dbReference>